<dbReference type="SUPFAM" id="SSF49785">
    <property type="entry name" value="Galactose-binding domain-like"/>
    <property type="match status" value="1"/>
</dbReference>
<dbReference type="Gene3D" id="1.10.3020.10">
    <property type="entry name" value="alpha-amino acid ester hydrolase ( Helical cap domain)"/>
    <property type="match status" value="1"/>
</dbReference>
<evidence type="ECO:0000259" key="2">
    <source>
        <dbReference type="SMART" id="SM00939"/>
    </source>
</evidence>
<dbReference type="InterPro" id="IPR005674">
    <property type="entry name" value="CocE/Ser_esterase"/>
</dbReference>
<dbReference type="EMBL" id="BDCX01000017">
    <property type="protein sequence ID" value="GAT70381.1"/>
    <property type="molecule type" value="Genomic_DNA"/>
</dbReference>
<dbReference type="PANTHER" id="PTHR43056:SF10">
    <property type="entry name" value="COCE_NOND FAMILY, PUTATIVE (AFU_ORTHOLOGUE AFUA_7G00600)-RELATED"/>
    <property type="match status" value="1"/>
</dbReference>
<evidence type="ECO:0000313" key="3">
    <source>
        <dbReference type="EMBL" id="GAT70381.1"/>
    </source>
</evidence>
<sequence>MPKLDRTPLAITAEHDVPMPMRDGTILRGDVHRRSEGGPFPALLVRTPYGEGTFRSVPVRSALQAGFAVVLQHCRGRGSSDGEFRPWLDEGADGHDTIAWITAQPWSDGEVVMSGMSYLAGCALQAAATRPPGLRAVVAAVTPHDFHDGLKYHGGAFALGSALGWGAMQAMLGLVHGMEAGEDAGAGFGELLPVLGDQAAAARTLPVRDVPGIPWWRDWTGHPERDEYWQDLAETLRHDRIEVPVMHVAGWFDLFLSGTLENHRRLGGPLIVGPWSHTALGATGTGRLDFGFSASAQAIRLEQRQLAFLKGEDTGPAVQIFVMGDDVWRDEEAWPLARAVATRYHLHSDGSLCTAPPAAAEPATFTFDPRDPVPTVGGPLLLPDVTNVGPQDQRDVELRPDVLCYTTEVLAADVEVTGPVSVTLHAETSAAATDWTAKLVNVHPDGRAMSVTDGIVRTAEPAGTFTIDLVATSQVFKAGHRIRVEVSSSNFPRFDRNPGTGRPAAEATGADLVLQHQKVFPDSYITLPVVPR</sequence>
<evidence type="ECO:0000256" key="1">
    <source>
        <dbReference type="ARBA" id="ARBA00022801"/>
    </source>
</evidence>
<organism evidence="3 4">
    <name type="scientific">Planomonospora sphaerica</name>
    <dbReference type="NCBI Taxonomy" id="161355"/>
    <lineage>
        <taxon>Bacteria</taxon>
        <taxon>Bacillati</taxon>
        <taxon>Actinomycetota</taxon>
        <taxon>Actinomycetes</taxon>
        <taxon>Streptosporangiales</taxon>
        <taxon>Streptosporangiaceae</taxon>
        <taxon>Planomonospora</taxon>
    </lineage>
</organism>
<gene>
    <name evidence="3" type="ORF">PS9374_06063</name>
</gene>
<keyword evidence="1 3" id="KW-0378">Hydrolase</keyword>
<dbReference type="SMART" id="SM00939">
    <property type="entry name" value="PepX_C"/>
    <property type="match status" value="1"/>
</dbReference>
<evidence type="ECO:0000313" key="4">
    <source>
        <dbReference type="Proteomes" id="UP000077701"/>
    </source>
</evidence>
<dbReference type="SUPFAM" id="SSF53474">
    <property type="entry name" value="alpha/beta-Hydrolases"/>
    <property type="match status" value="1"/>
</dbReference>
<feature type="domain" description="Xaa-Pro dipeptidyl-peptidase C-terminal" evidence="2">
    <location>
        <begin position="307"/>
        <end position="526"/>
    </location>
</feature>
<dbReference type="OrthoDB" id="5240615at2"/>
<dbReference type="RefSeq" id="WP_068902579.1">
    <property type="nucleotide sequence ID" value="NZ_BDCX01000017.1"/>
</dbReference>
<dbReference type="InterPro" id="IPR013736">
    <property type="entry name" value="Xaa-Pro_dipept_C"/>
</dbReference>
<dbReference type="Gene3D" id="3.40.50.1820">
    <property type="entry name" value="alpha/beta hydrolase"/>
    <property type="match status" value="1"/>
</dbReference>
<dbReference type="NCBIfam" id="TIGR00976">
    <property type="entry name" value="CocE_NonD"/>
    <property type="match status" value="1"/>
</dbReference>
<dbReference type="AlphaFoldDB" id="A0A171DMW7"/>
<reference evidence="3 4" key="1">
    <citation type="journal article" date="2016" name="Genome Announc.">
        <title>Draft Genome Sequence of Planomonospora sphaerica JCM9374, a Rare Actinomycete.</title>
        <authorList>
            <person name="Dohra H."/>
            <person name="Suzuki T."/>
            <person name="Inoue Y."/>
            <person name="Kodani S."/>
        </authorList>
    </citation>
    <scope>NUCLEOTIDE SEQUENCE [LARGE SCALE GENOMIC DNA]</scope>
    <source>
        <strain evidence="3 4">JCM 9374</strain>
    </source>
</reference>
<dbReference type="PANTHER" id="PTHR43056">
    <property type="entry name" value="PEPTIDASE S9 PROLYL OLIGOPEPTIDASE"/>
    <property type="match status" value="1"/>
</dbReference>
<name>A0A171DMW7_9ACTN</name>
<accession>A0A171DMW7</accession>
<dbReference type="Pfam" id="PF08530">
    <property type="entry name" value="PepX_C"/>
    <property type="match status" value="1"/>
</dbReference>
<dbReference type="Gene3D" id="2.60.120.260">
    <property type="entry name" value="Galactose-binding domain-like"/>
    <property type="match status" value="1"/>
</dbReference>
<reference evidence="4" key="2">
    <citation type="submission" date="2016-04" db="EMBL/GenBank/DDBJ databases">
        <title>Planomonospora sphaerica JCM9374 whole genome shotgun sequence.</title>
        <authorList>
            <person name="Suzuki T."/>
            <person name="Dohra H."/>
            <person name="Kodani S."/>
        </authorList>
    </citation>
    <scope>NUCLEOTIDE SEQUENCE [LARGE SCALE GENOMIC DNA]</scope>
    <source>
        <strain evidence="4">JCM 9374</strain>
    </source>
</reference>
<dbReference type="InterPro" id="IPR008979">
    <property type="entry name" value="Galactose-bd-like_sf"/>
</dbReference>
<dbReference type="Pfam" id="PF02129">
    <property type="entry name" value="Peptidase_S15"/>
    <property type="match status" value="1"/>
</dbReference>
<comment type="caution">
    <text evidence="3">The sequence shown here is derived from an EMBL/GenBank/DDBJ whole genome shotgun (WGS) entry which is preliminary data.</text>
</comment>
<keyword evidence="4" id="KW-1185">Reference proteome</keyword>
<dbReference type="InterPro" id="IPR050585">
    <property type="entry name" value="Xaa-Pro_dipeptidyl-ppase/CocE"/>
</dbReference>
<dbReference type="STRING" id="161355.PS9374_06063"/>
<proteinExistence type="predicted"/>
<protein>
    <submittedName>
        <fullName evidence="3">Putative hydrolase, CocE/NonD family</fullName>
    </submittedName>
</protein>
<dbReference type="InterPro" id="IPR029058">
    <property type="entry name" value="AB_hydrolase_fold"/>
</dbReference>
<dbReference type="Proteomes" id="UP000077701">
    <property type="component" value="Unassembled WGS sequence"/>
</dbReference>
<dbReference type="GO" id="GO:0008239">
    <property type="term" value="F:dipeptidyl-peptidase activity"/>
    <property type="evidence" value="ECO:0007669"/>
    <property type="project" value="InterPro"/>
</dbReference>
<dbReference type="InterPro" id="IPR000383">
    <property type="entry name" value="Xaa-Pro-like_dom"/>
</dbReference>